<name>A0A5C4MYD4_9RHOB</name>
<evidence type="ECO:0000313" key="3">
    <source>
        <dbReference type="EMBL" id="TNC48983.1"/>
    </source>
</evidence>
<protein>
    <recommendedName>
        <fullName evidence="5">Peptidoglycan binding-like domain-containing protein</fullName>
    </recommendedName>
</protein>
<evidence type="ECO:0008006" key="5">
    <source>
        <dbReference type="Google" id="ProtNLM"/>
    </source>
</evidence>
<comment type="caution">
    <text evidence="3">The sequence shown here is derived from an EMBL/GenBank/DDBJ whole genome shotgun (WGS) entry which is preliminary data.</text>
</comment>
<feature type="region of interest" description="Disordered" evidence="1">
    <location>
        <begin position="271"/>
        <end position="367"/>
    </location>
</feature>
<accession>A0A5C4MYD4</accession>
<reference evidence="3 4" key="1">
    <citation type="submission" date="2019-06" db="EMBL/GenBank/DDBJ databases">
        <title>YIM 131921 draft genome.</title>
        <authorList>
            <person name="Jiang L."/>
        </authorList>
    </citation>
    <scope>NUCLEOTIDE SEQUENCE [LARGE SCALE GENOMIC DNA]</scope>
    <source>
        <strain evidence="3 4">YIM 131921</strain>
    </source>
</reference>
<dbReference type="Proteomes" id="UP000305887">
    <property type="component" value="Unassembled WGS sequence"/>
</dbReference>
<feature type="signal peptide" evidence="2">
    <location>
        <begin position="1"/>
        <end position="23"/>
    </location>
</feature>
<keyword evidence="2" id="KW-0732">Signal</keyword>
<evidence type="ECO:0000313" key="4">
    <source>
        <dbReference type="Proteomes" id="UP000305887"/>
    </source>
</evidence>
<proteinExistence type="predicted"/>
<feature type="chain" id="PRO_5022776148" description="Peptidoglycan binding-like domain-containing protein" evidence="2">
    <location>
        <begin position="24"/>
        <end position="494"/>
    </location>
</feature>
<evidence type="ECO:0000256" key="1">
    <source>
        <dbReference type="SAM" id="MobiDB-lite"/>
    </source>
</evidence>
<gene>
    <name evidence="3" type="ORF">FHG66_12520</name>
</gene>
<organism evidence="3 4">
    <name type="scientific">Rubellimicrobium rubrum</name>
    <dbReference type="NCBI Taxonomy" id="2585369"/>
    <lineage>
        <taxon>Bacteria</taxon>
        <taxon>Pseudomonadati</taxon>
        <taxon>Pseudomonadota</taxon>
        <taxon>Alphaproteobacteria</taxon>
        <taxon>Rhodobacterales</taxon>
        <taxon>Roseobacteraceae</taxon>
        <taxon>Rubellimicrobium</taxon>
    </lineage>
</organism>
<dbReference type="AlphaFoldDB" id="A0A5C4MYD4"/>
<sequence>MQPVPVLTLSALSLAFWSGGALAQQASPSFNCRYASTETEIAICNSPALAELEMQMYGGYLALVERIGERQARRIADDLLERRQACGPDRSCIAQRLLVTMEVFRQRAEPEQQLAAVEPPEPEPEPVPEVAPIPESPEPPLAALEPWPPELESPTPEVAASEPTTEDDVLAALEPAPEDLEPNLPALEFPSENPTAEEAEVLAGVDPLAEDPAPSLSEPEFLSPENSLVEDEDVFASIDPLPEDLEPSSPEPEFLATEENLVENEDVLAAIAPSTEEVEPSQPEPESVPLEENLVEDEDVLAALAPLPEEAEPSQPATEPLEQDVEVASRDVALPEAVIKLDETDLEPAEPSATQPPEPETETAAIAPPLVEAQPEPPADEPSLGAAIEGAELTSAAPPTAAFDTPLSWAFMDLSRGDRAALQERLREAGYYEGQGTGIWEQATVDALNAFLASPEGLGFDSASASGAALILDYLGSDAFGRSVSADPLDAAEW</sequence>
<evidence type="ECO:0000256" key="2">
    <source>
        <dbReference type="SAM" id="SignalP"/>
    </source>
</evidence>
<dbReference type="OrthoDB" id="5565855at2"/>
<feature type="compositionally biased region" description="Low complexity" evidence="1">
    <location>
        <begin position="280"/>
        <end position="292"/>
    </location>
</feature>
<feature type="region of interest" description="Disordered" evidence="1">
    <location>
        <begin position="110"/>
        <end position="230"/>
    </location>
</feature>
<dbReference type="RefSeq" id="WP_139077254.1">
    <property type="nucleotide sequence ID" value="NZ_VDFU01000014.1"/>
</dbReference>
<keyword evidence="4" id="KW-1185">Reference proteome</keyword>
<feature type="compositionally biased region" description="Pro residues" evidence="1">
    <location>
        <begin position="127"/>
        <end position="151"/>
    </location>
</feature>
<dbReference type="EMBL" id="VDFU01000014">
    <property type="protein sequence ID" value="TNC48983.1"/>
    <property type="molecule type" value="Genomic_DNA"/>
</dbReference>